<evidence type="ECO:0000313" key="1">
    <source>
        <dbReference type="EMBL" id="MBM7035704.1"/>
    </source>
</evidence>
<dbReference type="Pfam" id="PF10719">
    <property type="entry name" value="ComFB"/>
    <property type="match status" value="1"/>
</dbReference>
<name>A0ABS2HF93_9VIBR</name>
<proteinExistence type="predicted"/>
<sequence length="120" mass="14315">MHIGNEVHNYMEKIVGQLLVENQLDQRYSADKLQDIACIALSQLRPIYIRFDVDFIAALPIQKREHYFNQAQIALDAAERLIRDDRRKHREDDFPVIQSEQNRLYDEDAELEWYETPIVK</sequence>
<protein>
    <submittedName>
        <fullName evidence="1">Late competence development ComFB family protein</fullName>
    </submittedName>
</protein>
<organism evidence="1 2">
    <name type="scientific">Vibrio ulleungensis</name>
    <dbReference type="NCBI Taxonomy" id="2807619"/>
    <lineage>
        <taxon>Bacteria</taxon>
        <taxon>Pseudomonadati</taxon>
        <taxon>Pseudomonadota</taxon>
        <taxon>Gammaproteobacteria</taxon>
        <taxon>Vibrionales</taxon>
        <taxon>Vibrionaceae</taxon>
        <taxon>Vibrio</taxon>
    </lineage>
</organism>
<accession>A0ABS2HF93</accession>
<comment type="caution">
    <text evidence="1">The sequence shown here is derived from an EMBL/GenBank/DDBJ whole genome shotgun (WGS) entry which is preliminary data.</text>
</comment>
<reference evidence="1 2" key="1">
    <citation type="submission" date="2021-02" db="EMBL/GenBank/DDBJ databases">
        <authorList>
            <person name="Park J.-S."/>
        </authorList>
    </citation>
    <scope>NUCLEOTIDE SEQUENCE [LARGE SCALE GENOMIC DNA]</scope>
    <source>
        <strain evidence="1 2">188UL20-2</strain>
    </source>
</reference>
<dbReference type="Proteomes" id="UP000809621">
    <property type="component" value="Unassembled WGS sequence"/>
</dbReference>
<dbReference type="InterPro" id="IPR019657">
    <property type="entry name" value="ComFB"/>
</dbReference>
<dbReference type="RefSeq" id="WP_205157284.1">
    <property type="nucleotide sequence ID" value="NZ_JAFEUM010000001.1"/>
</dbReference>
<evidence type="ECO:0000313" key="2">
    <source>
        <dbReference type="Proteomes" id="UP000809621"/>
    </source>
</evidence>
<dbReference type="EMBL" id="JAFEUM010000001">
    <property type="protein sequence ID" value="MBM7035704.1"/>
    <property type="molecule type" value="Genomic_DNA"/>
</dbReference>
<gene>
    <name evidence="1" type="ORF">JQC93_04720</name>
</gene>
<keyword evidence="2" id="KW-1185">Reference proteome</keyword>